<dbReference type="Pfam" id="PF15402">
    <property type="entry name" value="MELT_2"/>
    <property type="match status" value="7"/>
</dbReference>
<dbReference type="RefSeq" id="XP_035678149.1">
    <property type="nucleotide sequence ID" value="XM_035822256.1"/>
</dbReference>
<proteinExistence type="predicted"/>
<dbReference type="GO" id="GO:0008608">
    <property type="term" value="P:attachment of spindle microtubules to kinetochore"/>
    <property type="evidence" value="ECO:0000318"/>
    <property type="project" value="GO_Central"/>
</dbReference>
<dbReference type="OrthoDB" id="6132334at2759"/>
<dbReference type="GO" id="GO:0051301">
    <property type="term" value="P:cell division"/>
    <property type="evidence" value="ECO:0007669"/>
    <property type="project" value="InterPro"/>
</dbReference>
<keyword evidence="4" id="KW-1185">Reference proteome</keyword>
<dbReference type="PANTHER" id="PTHR16520:SF3">
    <property type="entry name" value="KINETOCHORE SCAFFOLD 1"/>
    <property type="match status" value="1"/>
</dbReference>
<dbReference type="InterPro" id="IPR040850">
    <property type="entry name" value="Knl1_RWD_C"/>
</dbReference>
<dbReference type="InterPro" id="IPR043651">
    <property type="entry name" value="KNL1_MELT_rpt"/>
</dbReference>
<feature type="domain" description="Spc7 kinetochore protein" evidence="3">
    <location>
        <begin position="1317"/>
        <end position="1629"/>
    </location>
</feature>
<sequence length="1805" mass="195826">MQSAASRRKRRSSSILKVGGRSPSRNAFQDLNGRDPLDLQEGQGVPLKRDPEPKSRRPSRRVSFADTYQVKEFLTEKDAASLGLWENSQTEDPAAGQAEDGVFSASVAESTTTAKATISASGLDTLLNGPIKSPAASQDIPVAAPVVCEPPVVSSGEESGTQQTRTFDPEAENTAPLVDSKSFLARLMGGAGSQGNAGSPDLSMSCSSHTFNNTIIFGQDPNITSSLNMTCMDETFAAQDNAILGSDNSVIKAQQQDSKGTIDAGSFLSKFMQQRPALSEDRPISSGDHTVVFGDGDQGNDMDFTVAFSARQEKVSLEKEGAAQRQFGAAKTFVSVEDKTTVFSNVEVGADMDFTTTISSISTSQESVHLQQTFKTEEQDKTTVFSNTHTGADMDFTTTINCISTSQESVHLQQTFKAEEQDKTTVFSNTHTGADMDFTTTISSISTSQESVHLQQTFKTEEQDKTTVFSNTHTGADMDFTTTINCISTSQESVHLQQTFKAEEQDKTTVFSNPNTDADMDFTTTINSMRMEPQTVPTQPPSMAEELTQDKTTVFGEIEAGADMEFTTVIGSEDNGNHVSGQDNSIQPQKLAQDKTVVFNNVECGADMEFTAVIGSDGSRQNIMTDPAKPQKLTQDKTVVFSHVESGAEMELTTAISGNSEQQQHPEITCPPVLQEAAQDRTTVFWDAETGGDMEFTAAVGSLQPDTDDVSSHAPLVQREETNIIGGTEGGMDLTACVSDLQAATNRRGMISPLVSNPQGEFQLAKDSPEKTKILGFNTQDGDMELTTVVPEQKVGDDSQSLAAVLTEGTRALSTQDTGGMELTCQFEPTGNQKKPSKLNRLKRRLSEMAGETTRVFGGEDTAMMELTVGIGTIAEPEVSSRNDMFSTQDRTEAAGGEKTALLDLTVGIGGTLNTQTLSENQDSDKTRVFGSENTARMDLTHGFGGILDGNNMLHSAKSVQKASMPVVQDNCGSSEERSSGMADLPRSTKETTDRTQVFGAEDDGMEMTRCHTGVISEDSSLLVSAKRRKTTAQGKRVSFGPSQTLATASAGLPTMATLDMTERTKIFGSDMTASMDVTSCTGGILGQAAPQGTRETPGRPLSSLADLTSFQQLSKPRSSLPLLRSRTSLVSTARRASAAAASMTDPQQDTDSAPSPQQQETPETVTTAQTVAEEVLEPATTPPSSDSDVAVEEAPQRRTETDIGPPMVENRPPVPPLSIIPVTGDNRGDAGIISPEFDLQNEQLELVETTAEFLAAVCQENLTLPSTKPPAAVPSQYSSSTLPTDLSHANSTLLDVTCRSNSSSDRSALGATGMEVQDDMTLPQQGRLSVSQFLTYCNIVFQDQGKDRRSIMPLIKSDPPETLYDHLEILSSLLPQAHVYEWSCNKLQEHIGSTRQLVKQQEERLDQSNPVLFLEAQKMLQDGRLKEVDQLKKDMESLRSCCKKQAKTEWHQWNYKMSGTIVESLKEEHADMKAGVEELDASLQKIDQSLAALDNVEKDLEDAIINLEGMELPSEEDIQRLKKQQAELLQKEEELAASQQEQEHLKSTCVSLQQEREALELQVDQLQLQQAELGLQQEGEDGPAAQALQEQVRALNRLQGLVEWDLEELSAAQLRVTFLQKSLQLTVVYAGAKDECQKITDIQLESLLADEAAPWAHLCHRMVLGALDLSQLVHTYPTFPTQSKLLHRVSLLVSEARRLGDEVQSIVLRHPFTTVDGTDLTVEFSSVEAHAKFFVTFNLTPGAYPNQLVKCTCTHRIGAISPSAVEGALCGVPAGSLYLTRMVQSVEELIQQHADSLRQTRKDL</sequence>
<feature type="compositionally biased region" description="Low complexity" evidence="2">
    <location>
        <begin position="1153"/>
        <end position="1174"/>
    </location>
</feature>
<evidence type="ECO:0000259" key="3">
    <source>
        <dbReference type="SMART" id="SM00787"/>
    </source>
</evidence>
<dbReference type="Pfam" id="PF18210">
    <property type="entry name" value="Knl1_RWD_C"/>
    <property type="match status" value="1"/>
</dbReference>
<dbReference type="Pfam" id="PF08317">
    <property type="entry name" value="Spc7"/>
    <property type="match status" value="1"/>
</dbReference>
<feature type="region of interest" description="Disordered" evidence="2">
    <location>
        <begin position="1"/>
        <end position="63"/>
    </location>
</feature>
<evidence type="ECO:0000256" key="1">
    <source>
        <dbReference type="SAM" id="Coils"/>
    </source>
</evidence>
<dbReference type="Proteomes" id="UP000001554">
    <property type="component" value="Chromosome 1"/>
</dbReference>
<dbReference type="OMA" id="AAMEMTC"/>
<evidence type="ECO:0000313" key="5">
    <source>
        <dbReference type="RefSeq" id="XP_035678149.1"/>
    </source>
</evidence>
<dbReference type="GO" id="GO:0034501">
    <property type="term" value="P:protein localization to kinetochore"/>
    <property type="evidence" value="ECO:0000318"/>
    <property type="project" value="GO_Central"/>
</dbReference>
<dbReference type="InterPro" id="IPR013253">
    <property type="entry name" value="Spc7_domain"/>
</dbReference>
<feature type="compositionally biased region" description="Basic residues" evidence="2">
    <location>
        <begin position="1"/>
        <end position="12"/>
    </location>
</feature>
<name>A0A9J7LA38_BRAFL</name>
<keyword evidence="1" id="KW-0175">Coiled coil</keyword>
<dbReference type="GeneID" id="118416937"/>
<dbReference type="KEGG" id="bfo:118416937"/>
<feature type="region of interest" description="Disordered" evidence="2">
    <location>
        <begin position="970"/>
        <end position="994"/>
    </location>
</feature>
<evidence type="ECO:0000313" key="4">
    <source>
        <dbReference type="Proteomes" id="UP000001554"/>
    </source>
</evidence>
<gene>
    <name evidence="5" type="primary">LOC118416937</name>
</gene>
<evidence type="ECO:0000256" key="2">
    <source>
        <dbReference type="SAM" id="MobiDB-lite"/>
    </source>
</evidence>
<dbReference type="CDD" id="cd21853">
    <property type="entry name" value="KNL1_NTD"/>
    <property type="match status" value="1"/>
</dbReference>
<dbReference type="GO" id="GO:0005634">
    <property type="term" value="C:nucleus"/>
    <property type="evidence" value="ECO:0000318"/>
    <property type="project" value="GO_Central"/>
</dbReference>
<dbReference type="CDD" id="cd22817">
    <property type="entry name" value="DRWD-N_Knl1"/>
    <property type="match status" value="1"/>
</dbReference>
<accession>A0A9J7LA38</accession>
<dbReference type="InterPro" id="IPR037388">
    <property type="entry name" value="Blinkin"/>
</dbReference>
<protein>
    <submittedName>
        <fullName evidence="5">Serine-rich adhesin for platelets-like isoform X1</fullName>
    </submittedName>
</protein>
<organism evidence="4 5">
    <name type="scientific">Branchiostoma floridae</name>
    <name type="common">Florida lancelet</name>
    <name type="synonym">Amphioxus</name>
    <dbReference type="NCBI Taxonomy" id="7739"/>
    <lineage>
        <taxon>Eukaryota</taxon>
        <taxon>Metazoa</taxon>
        <taxon>Chordata</taxon>
        <taxon>Cephalochordata</taxon>
        <taxon>Leptocardii</taxon>
        <taxon>Amphioxiformes</taxon>
        <taxon>Branchiostomatidae</taxon>
        <taxon>Branchiostoma</taxon>
    </lineage>
</organism>
<reference evidence="4" key="1">
    <citation type="journal article" date="2020" name="Nat. Ecol. Evol.">
        <title>Deeply conserved synteny resolves early events in vertebrate evolution.</title>
        <authorList>
            <person name="Simakov O."/>
            <person name="Marletaz F."/>
            <person name="Yue J.X."/>
            <person name="O'Connell B."/>
            <person name="Jenkins J."/>
            <person name="Brandt A."/>
            <person name="Calef R."/>
            <person name="Tung C.H."/>
            <person name="Huang T.K."/>
            <person name="Schmutz J."/>
            <person name="Satoh N."/>
            <person name="Yu J.K."/>
            <person name="Putnam N.H."/>
            <person name="Green R.E."/>
            <person name="Rokhsar D.S."/>
        </authorList>
    </citation>
    <scope>NUCLEOTIDE SEQUENCE [LARGE SCALE GENOMIC DNA]</scope>
    <source>
        <strain evidence="4">S238N-H82</strain>
    </source>
</reference>
<dbReference type="PANTHER" id="PTHR16520">
    <property type="entry name" value="KINETOCHORE SCAFFOLD 1"/>
    <property type="match status" value="1"/>
</dbReference>
<feature type="compositionally biased region" description="Low complexity" evidence="2">
    <location>
        <begin position="1132"/>
        <end position="1143"/>
    </location>
</feature>
<reference evidence="5" key="2">
    <citation type="submission" date="2025-08" db="UniProtKB">
        <authorList>
            <consortium name="RefSeq"/>
        </authorList>
    </citation>
    <scope>IDENTIFICATION</scope>
    <source>
        <strain evidence="5">S238N-H82</strain>
        <tissue evidence="5">Testes</tissue>
    </source>
</reference>
<dbReference type="SMART" id="SM00787">
    <property type="entry name" value="Spc7"/>
    <property type="match status" value="1"/>
</dbReference>
<feature type="region of interest" description="Disordered" evidence="2">
    <location>
        <begin position="1132"/>
        <end position="1217"/>
    </location>
</feature>
<feature type="coiled-coil region" evidence="1">
    <location>
        <begin position="1463"/>
        <end position="1577"/>
    </location>
</feature>
<dbReference type="Pfam" id="PF19221">
    <property type="entry name" value="MELT"/>
    <property type="match status" value="3"/>
</dbReference>